<dbReference type="GO" id="GO:0003676">
    <property type="term" value="F:nucleic acid binding"/>
    <property type="evidence" value="ECO:0007669"/>
    <property type="project" value="InterPro"/>
</dbReference>
<dbReference type="CDD" id="cd04317">
    <property type="entry name" value="EcAspRS_like_N"/>
    <property type="match status" value="1"/>
</dbReference>
<proteinExistence type="inferred from homology"/>
<organism evidence="9 10">
    <name type="scientific">Fusobacterium pseudoperiodonticum</name>
    <dbReference type="NCBI Taxonomy" id="2663009"/>
    <lineage>
        <taxon>Bacteria</taxon>
        <taxon>Fusobacteriati</taxon>
        <taxon>Fusobacteriota</taxon>
        <taxon>Fusobacteriia</taxon>
        <taxon>Fusobacteriales</taxon>
        <taxon>Fusobacteriaceae</taxon>
        <taxon>Fusobacterium</taxon>
    </lineage>
</organism>
<keyword evidence="4 7" id="KW-0067">ATP-binding</keyword>
<dbReference type="EMBL" id="CP024704">
    <property type="protein sequence ID" value="ATV70896.1"/>
    <property type="molecule type" value="Genomic_DNA"/>
</dbReference>
<dbReference type="InterPro" id="IPR045864">
    <property type="entry name" value="aa-tRNA-synth_II/BPL/LPL"/>
</dbReference>
<dbReference type="PANTHER" id="PTHR22594:SF5">
    <property type="entry name" value="ASPARTATE--TRNA LIGASE, MITOCHONDRIAL"/>
    <property type="match status" value="1"/>
</dbReference>
<gene>
    <name evidence="7" type="primary">aspS</name>
    <name evidence="9" type="ORF">CTM98_09690</name>
</gene>
<evidence type="ECO:0000259" key="8">
    <source>
        <dbReference type="PROSITE" id="PS50862"/>
    </source>
</evidence>
<name>A0A2D3PUV6_9FUSO</name>
<dbReference type="PROSITE" id="PS50862">
    <property type="entry name" value="AA_TRNA_LIGASE_II"/>
    <property type="match status" value="1"/>
</dbReference>
<feature type="binding site" evidence="7">
    <location>
        <position position="232"/>
    </location>
    <ligand>
        <name>ATP</name>
        <dbReference type="ChEBI" id="CHEBI:30616"/>
    </ligand>
</feature>
<dbReference type="Pfam" id="PF02938">
    <property type="entry name" value="GAD"/>
    <property type="match status" value="1"/>
</dbReference>
<dbReference type="InterPro" id="IPR012340">
    <property type="entry name" value="NA-bd_OB-fold"/>
</dbReference>
<dbReference type="Pfam" id="PF01336">
    <property type="entry name" value="tRNA_anti-codon"/>
    <property type="match status" value="1"/>
</dbReference>
<feature type="binding site" evidence="7">
    <location>
        <position position="223"/>
    </location>
    <ligand>
        <name>L-aspartate</name>
        <dbReference type="ChEBI" id="CHEBI:29991"/>
    </ligand>
</feature>
<comment type="catalytic activity">
    <reaction evidence="7">
        <text>tRNA(Asp) + L-aspartate + ATP = L-aspartyl-tRNA(Asp) + AMP + diphosphate</text>
        <dbReference type="Rhea" id="RHEA:19649"/>
        <dbReference type="Rhea" id="RHEA-COMP:9660"/>
        <dbReference type="Rhea" id="RHEA-COMP:9678"/>
        <dbReference type="ChEBI" id="CHEBI:29991"/>
        <dbReference type="ChEBI" id="CHEBI:30616"/>
        <dbReference type="ChEBI" id="CHEBI:33019"/>
        <dbReference type="ChEBI" id="CHEBI:78442"/>
        <dbReference type="ChEBI" id="CHEBI:78516"/>
        <dbReference type="ChEBI" id="CHEBI:456215"/>
        <dbReference type="EC" id="6.1.1.12"/>
    </reaction>
</comment>
<dbReference type="InterPro" id="IPR029351">
    <property type="entry name" value="GAD_dom"/>
</dbReference>
<dbReference type="InterPro" id="IPR002312">
    <property type="entry name" value="Asp/Asn-tRNA-synth_IIb"/>
</dbReference>
<dbReference type="InterPro" id="IPR047090">
    <property type="entry name" value="AspRS_core"/>
</dbReference>
<dbReference type="HAMAP" id="MF_00044">
    <property type="entry name" value="Asp_tRNA_synth_type1"/>
    <property type="match status" value="1"/>
</dbReference>
<dbReference type="GO" id="GO:0006422">
    <property type="term" value="P:aspartyl-tRNA aminoacylation"/>
    <property type="evidence" value="ECO:0007669"/>
    <property type="project" value="UniProtKB-UniRule"/>
</dbReference>
<dbReference type="EC" id="6.1.1.12" evidence="7"/>
<dbReference type="GO" id="GO:0004815">
    <property type="term" value="F:aspartate-tRNA ligase activity"/>
    <property type="evidence" value="ECO:0007669"/>
    <property type="project" value="UniProtKB-UniRule"/>
</dbReference>
<dbReference type="Pfam" id="PF00152">
    <property type="entry name" value="tRNA-synt_2"/>
    <property type="match status" value="1"/>
</dbReference>
<sequence>MIYRTHNLAELREKNIGETVTLSGWVDTKRNVSTGLTFIDLRDREGKTQIVFNNELLSEKVLEEVQKLKSESVIRVVGEVKERSNKNPNIPTGDIEVFAKEIEILNACDTLPFQISGIDDNLSENMRLTYRYLDIRRNKMINNLKMRHRMIMSIRNYMDQAGFLDVDTPVLTKSTPEGARDFLVPSRTNPGTFYALPQSPQLFKQLLMIGGVEKYFQIAKCFRDEDLRADRQPEFTQLDIEMSFVEKEDVMNEIEGLAKYVFKNVTGEEANYTFQRMPYAEAMDRFGSDKPDLRFAVELKDLSDIVKNSSFNAFSSTVQNGGLVKAIVAPSANEKFSRKIISEYEEYVKTYFGAKGLAYIKLGADGISSPIAKFLTEDEMKAIIEKTEAKTGDVIFIVADKKKVVAAALGALRLRIGKDLDLINKDDFKFLWVVDFPMFDYDEEEQRYKAEHHPFTSIKAEDLDKFLAGQTEDIRTNTYDLVLNGSEIGGGSIRIFNPKIQAMVFDRLGLSQEEAKAKFGFFLDAFKYGAPPHGGLAFGIDRWLMVMLKEESIRDVIPFPKTNKGQCLMTEAPNTVDDKQLEELFIKSTFEK</sequence>
<evidence type="ECO:0000256" key="1">
    <source>
        <dbReference type="ARBA" id="ARBA00006303"/>
    </source>
</evidence>
<feature type="binding site" evidence="7">
    <location>
        <position position="452"/>
    </location>
    <ligand>
        <name>L-aspartate</name>
        <dbReference type="ChEBI" id="CHEBI:29991"/>
    </ligand>
</feature>
<comment type="function">
    <text evidence="7">Catalyzes the attachment of L-aspartate to tRNA(Asp) in a two-step reaction: L-aspartate is first activated by ATP to form Asp-AMP and then transferred to the acceptor end of tRNA(Asp).</text>
</comment>
<dbReference type="SUPFAM" id="SSF55681">
    <property type="entry name" value="Class II aaRS and biotin synthetases"/>
    <property type="match status" value="1"/>
</dbReference>
<dbReference type="InterPro" id="IPR004115">
    <property type="entry name" value="GAD-like_sf"/>
</dbReference>
<dbReference type="Proteomes" id="UP000230781">
    <property type="component" value="Chromosome"/>
</dbReference>
<dbReference type="GO" id="GO:0005524">
    <property type="term" value="F:ATP binding"/>
    <property type="evidence" value="ECO:0007669"/>
    <property type="project" value="UniProtKB-UniRule"/>
</dbReference>
<evidence type="ECO:0000313" key="10">
    <source>
        <dbReference type="Proteomes" id="UP000230781"/>
    </source>
</evidence>
<dbReference type="Gene3D" id="3.30.930.10">
    <property type="entry name" value="Bira Bifunctional Protein, Domain 2"/>
    <property type="match status" value="1"/>
</dbReference>
<feature type="binding site" evidence="7">
    <location>
        <position position="177"/>
    </location>
    <ligand>
        <name>L-aspartate</name>
        <dbReference type="ChEBI" id="CHEBI:29991"/>
    </ligand>
</feature>
<dbReference type="InterPro" id="IPR004365">
    <property type="entry name" value="NA-bd_OB_tRNA"/>
</dbReference>
<keyword evidence="3 7" id="KW-0547">Nucleotide-binding</keyword>
<dbReference type="Gene3D" id="2.40.50.140">
    <property type="entry name" value="Nucleic acid-binding proteins"/>
    <property type="match status" value="1"/>
</dbReference>
<keyword evidence="5 7" id="KW-0648">Protein biosynthesis</keyword>
<dbReference type="InterPro" id="IPR004524">
    <property type="entry name" value="Asp-tRNA-ligase_1"/>
</dbReference>
<evidence type="ECO:0000256" key="6">
    <source>
        <dbReference type="ARBA" id="ARBA00023146"/>
    </source>
</evidence>
<dbReference type="Gene3D" id="3.30.1360.30">
    <property type="entry name" value="GAD-like domain"/>
    <property type="match status" value="1"/>
</dbReference>
<evidence type="ECO:0000313" key="9">
    <source>
        <dbReference type="EMBL" id="ATV70896.1"/>
    </source>
</evidence>
<dbReference type="InterPro" id="IPR006195">
    <property type="entry name" value="aa-tRNA-synth_II"/>
</dbReference>
<feature type="binding site" evidence="7">
    <location>
        <begin position="539"/>
        <end position="542"/>
    </location>
    <ligand>
        <name>ATP</name>
        <dbReference type="ChEBI" id="CHEBI:30616"/>
    </ligand>
</feature>
<evidence type="ECO:0000256" key="4">
    <source>
        <dbReference type="ARBA" id="ARBA00022840"/>
    </source>
</evidence>
<accession>A0A2D3PUV6</accession>
<feature type="domain" description="Aminoacyl-transfer RNA synthetases class-II family profile" evidence="8">
    <location>
        <begin position="144"/>
        <end position="558"/>
    </location>
</feature>
<keyword evidence="2 7" id="KW-0436">Ligase</keyword>
<feature type="binding site" evidence="7">
    <location>
        <begin position="223"/>
        <end position="225"/>
    </location>
    <ligand>
        <name>ATP</name>
        <dbReference type="ChEBI" id="CHEBI:30616"/>
    </ligand>
</feature>
<comment type="subunit">
    <text evidence="7">Homodimer.</text>
</comment>
<dbReference type="PANTHER" id="PTHR22594">
    <property type="entry name" value="ASPARTYL/LYSYL-TRNA SYNTHETASE"/>
    <property type="match status" value="1"/>
</dbReference>
<dbReference type="PRINTS" id="PR01042">
    <property type="entry name" value="TRNASYNTHASP"/>
</dbReference>
<dbReference type="NCBIfam" id="TIGR00459">
    <property type="entry name" value="aspS_bact"/>
    <property type="match status" value="1"/>
</dbReference>
<dbReference type="CDD" id="cd00777">
    <property type="entry name" value="AspRS_core"/>
    <property type="match status" value="1"/>
</dbReference>
<reference evidence="9 10" key="1">
    <citation type="submission" date="2017-11" db="EMBL/GenBank/DDBJ databases">
        <title>Genome sequencing of Fusobacterium periodonticum KCOM 2555.</title>
        <authorList>
            <person name="Kook J.-K."/>
            <person name="Park S.-N."/>
            <person name="Lim Y.K."/>
        </authorList>
    </citation>
    <scope>NUCLEOTIDE SEQUENCE [LARGE SCALE GENOMIC DNA]</scope>
    <source>
        <strain evidence="9 10">KCOM 2555</strain>
    </source>
</reference>
<keyword evidence="7" id="KW-0963">Cytoplasm</keyword>
<evidence type="ECO:0000256" key="2">
    <source>
        <dbReference type="ARBA" id="ARBA00022598"/>
    </source>
</evidence>
<dbReference type="AlphaFoldDB" id="A0A2D3PUV6"/>
<feature type="binding site" evidence="7">
    <location>
        <position position="487"/>
    </location>
    <ligand>
        <name>ATP</name>
        <dbReference type="ChEBI" id="CHEBI:30616"/>
    </ligand>
</feature>
<evidence type="ECO:0000256" key="5">
    <source>
        <dbReference type="ARBA" id="ARBA00022917"/>
    </source>
</evidence>
<comment type="caution">
    <text evidence="7">Lacks conserved residue(s) required for the propagation of feature annotation.</text>
</comment>
<dbReference type="InterPro" id="IPR047089">
    <property type="entry name" value="Asp-tRNA-ligase_1_N"/>
</dbReference>
<dbReference type="RefSeq" id="WP_100026842.1">
    <property type="nucleotide sequence ID" value="NZ_CP024704.1"/>
</dbReference>
<dbReference type="InterPro" id="IPR004364">
    <property type="entry name" value="Aa-tRNA-synt_II"/>
</dbReference>
<dbReference type="SUPFAM" id="SSF50249">
    <property type="entry name" value="Nucleic acid-binding proteins"/>
    <property type="match status" value="1"/>
</dbReference>
<protein>
    <recommendedName>
        <fullName evidence="7">Aspartate--tRNA ligase</fullName>
        <ecNumber evidence="7">6.1.1.12</ecNumber>
    </recommendedName>
    <alternativeName>
        <fullName evidence="7">Aspartyl-tRNA synthetase</fullName>
        <shortName evidence="7">AspRS</shortName>
    </alternativeName>
</protein>
<keyword evidence="6 7" id="KW-0030">Aminoacyl-tRNA synthetase</keyword>
<evidence type="ECO:0000256" key="3">
    <source>
        <dbReference type="ARBA" id="ARBA00022741"/>
    </source>
</evidence>
<feature type="region of interest" description="Aspartate" evidence="7">
    <location>
        <begin position="201"/>
        <end position="204"/>
    </location>
</feature>
<comment type="subcellular location">
    <subcellularLocation>
        <location evidence="7">Cytoplasm</location>
    </subcellularLocation>
</comment>
<feature type="binding site" evidence="7">
    <location>
        <position position="494"/>
    </location>
    <ligand>
        <name>L-aspartate</name>
        <dbReference type="ChEBI" id="CHEBI:29991"/>
    </ligand>
</feature>
<dbReference type="SUPFAM" id="SSF55261">
    <property type="entry name" value="GAD domain-like"/>
    <property type="match status" value="1"/>
</dbReference>
<dbReference type="NCBIfam" id="NF001750">
    <property type="entry name" value="PRK00476.1"/>
    <property type="match status" value="1"/>
</dbReference>
<evidence type="ECO:0000256" key="7">
    <source>
        <dbReference type="HAMAP-Rule" id="MF_00044"/>
    </source>
</evidence>
<comment type="similarity">
    <text evidence="1 7">Belongs to the class-II aminoacyl-tRNA synthetase family. Type 1 subfamily.</text>
</comment>
<dbReference type="GO" id="GO:0005737">
    <property type="term" value="C:cytoplasm"/>
    <property type="evidence" value="ECO:0007669"/>
    <property type="project" value="UniProtKB-SubCell"/>
</dbReference>